<evidence type="ECO:0000313" key="1">
    <source>
        <dbReference type="EMBL" id="PZA13963.1"/>
    </source>
</evidence>
<gene>
    <name evidence="1" type="ORF">DNX69_00615</name>
</gene>
<accession>A0A323UPK0</accession>
<name>A0A323UPK0_RHOPL</name>
<dbReference type="EMBL" id="QKQS01000001">
    <property type="protein sequence ID" value="PZA13963.1"/>
    <property type="molecule type" value="Genomic_DNA"/>
</dbReference>
<dbReference type="AlphaFoldDB" id="A0A323UPK0"/>
<dbReference type="RefSeq" id="WP_110783978.1">
    <property type="nucleotide sequence ID" value="NZ_QKQS01000001.1"/>
</dbReference>
<proteinExistence type="predicted"/>
<organism evidence="1 2">
    <name type="scientific">Rhodopseudomonas palustris</name>
    <dbReference type="NCBI Taxonomy" id="1076"/>
    <lineage>
        <taxon>Bacteria</taxon>
        <taxon>Pseudomonadati</taxon>
        <taxon>Pseudomonadota</taxon>
        <taxon>Alphaproteobacteria</taxon>
        <taxon>Hyphomicrobiales</taxon>
        <taxon>Nitrobacteraceae</taxon>
        <taxon>Rhodopseudomonas</taxon>
    </lineage>
</organism>
<sequence length="80" mass="8860">MNEPTCPRCHGTKEVLCYSELADDFEVRTCNTCRPKAPKMIAVDRAIEIIASCRSTTPTGLPEGLCVKADVIRHIREAAR</sequence>
<comment type="caution">
    <text evidence="1">The sequence shown here is derived from an EMBL/GenBank/DDBJ whole genome shotgun (WGS) entry which is preliminary data.</text>
</comment>
<reference evidence="1 2" key="1">
    <citation type="submission" date="2018-06" db="EMBL/GenBank/DDBJ databases">
        <title>Draft Whole-Genome Sequence of the purple photosynthetic bacterium Rhodospeudomonas palustris XCP.</title>
        <authorList>
            <person name="Rayyan A."/>
            <person name="Meyer T.E."/>
            <person name="Kyndt J.A."/>
        </authorList>
    </citation>
    <scope>NUCLEOTIDE SEQUENCE [LARGE SCALE GENOMIC DNA]</scope>
    <source>
        <strain evidence="1 2">XCP</strain>
    </source>
</reference>
<evidence type="ECO:0000313" key="2">
    <source>
        <dbReference type="Proteomes" id="UP000248134"/>
    </source>
</evidence>
<protein>
    <submittedName>
        <fullName evidence="1">Uncharacterized protein</fullName>
    </submittedName>
</protein>
<dbReference type="Proteomes" id="UP000248134">
    <property type="component" value="Unassembled WGS sequence"/>
</dbReference>